<dbReference type="Gene3D" id="2.40.100.10">
    <property type="entry name" value="Cyclophilin-like"/>
    <property type="match status" value="1"/>
</dbReference>
<evidence type="ECO:0000256" key="4">
    <source>
        <dbReference type="SAM" id="Phobius"/>
    </source>
</evidence>
<gene>
    <name evidence="6" type="ORF">DRW42_10455</name>
</gene>
<dbReference type="InterPro" id="IPR010016">
    <property type="entry name" value="PxpB"/>
</dbReference>
<dbReference type="InterPro" id="IPR029000">
    <property type="entry name" value="Cyclophilin-like_dom_sf"/>
</dbReference>
<keyword evidence="1" id="KW-0547">Nucleotide-binding</keyword>
<evidence type="ECO:0000313" key="7">
    <source>
        <dbReference type="Proteomes" id="UP000252081"/>
    </source>
</evidence>
<dbReference type="RefSeq" id="WP_113948775.1">
    <property type="nucleotide sequence ID" value="NZ_QNQU01000008.1"/>
</dbReference>
<dbReference type="OrthoDB" id="9778567at2"/>
<organism evidence="6 7">
    <name type="scientific">Pedobacter miscanthi</name>
    <dbReference type="NCBI Taxonomy" id="2259170"/>
    <lineage>
        <taxon>Bacteria</taxon>
        <taxon>Pseudomonadati</taxon>
        <taxon>Bacteroidota</taxon>
        <taxon>Sphingobacteriia</taxon>
        <taxon>Sphingobacteriales</taxon>
        <taxon>Sphingobacteriaceae</taxon>
        <taxon>Pedobacter</taxon>
    </lineage>
</organism>
<dbReference type="NCBIfam" id="TIGR00370">
    <property type="entry name" value="5-oxoprolinase subunit PxpB"/>
    <property type="match status" value="1"/>
</dbReference>
<evidence type="ECO:0000259" key="5">
    <source>
        <dbReference type="SMART" id="SM00796"/>
    </source>
</evidence>
<dbReference type="Gene3D" id="3.30.1360.40">
    <property type="match status" value="1"/>
</dbReference>
<dbReference type="PANTHER" id="PTHR34698:SF2">
    <property type="entry name" value="5-OXOPROLINASE SUBUNIT B"/>
    <property type="match status" value="1"/>
</dbReference>
<keyword evidence="3" id="KW-0067">ATP-binding</keyword>
<dbReference type="SMART" id="SM00796">
    <property type="entry name" value="AHS1"/>
    <property type="match status" value="1"/>
</dbReference>
<reference evidence="6 7" key="1">
    <citation type="submission" date="2018-07" db="EMBL/GenBank/DDBJ databases">
        <title>A draft genome of a endophytic bacteria, a new species of Pedobacter.</title>
        <authorList>
            <person name="Zhang Z.D."/>
            <person name="Chen Z.J."/>
        </authorList>
    </citation>
    <scope>NUCLEOTIDE SEQUENCE [LARGE SCALE GENOMIC DNA]</scope>
    <source>
        <strain evidence="6 7">RS10</strain>
    </source>
</reference>
<evidence type="ECO:0000256" key="3">
    <source>
        <dbReference type="ARBA" id="ARBA00022840"/>
    </source>
</evidence>
<keyword evidence="4" id="KW-1133">Transmembrane helix</keyword>
<proteinExistence type="predicted"/>
<sequence>MAEQETYFSDDYPIKIYGLSEQSLTIEFGTVINENLLSLITGFNQLLFKKPFPGLVTAVPAYCTLTVFYDPLIISTSGLSGTTCYDKVSNYLKKLGSAKREQSTVITDNVIIPVCYGGIYGPDIATVALTNGITENEVITIHSSGFYTVFMIGFVPGFAYMGGMDRVLATPRKAIPDSKIPAGAVGIAGTQTGIYPIETPGGWQIIGRTPLKLFDVNRSQPSLLRGGARVTFKPIKVEEFNDYAV</sequence>
<feature type="domain" description="Carboxyltransferase" evidence="5">
    <location>
        <begin position="14"/>
        <end position="224"/>
    </location>
</feature>
<evidence type="ECO:0000313" key="6">
    <source>
        <dbReference type="EMBL" id="RBQ07601.1"/>
    </source>
</evidence>
<protein>
    <submittedName>
        <fullName evidence="6">Allophanate hydrolase subunit 1</fullName>
    </submittedName>
</protein>
<dbReference type="GO" id="GO:0016787">
    <property type="term" value="F:hydrolase activity"/>
    <property type="evidence" value="ECO:0007669"/>
    <property type="project" value="UniProtKB-KW"/>
</dbReference>
<dbReference type="AlphaFoldDB" id="A0A366L123"/>
<dbReference type="SUPFAM" id="SSF160467">
    <property type="entry name" value="PH0987 N-terminal domain-like"/>
    <property type="match status" value="1"/>
</dbReference>
<keyword evidence="2 6" id="KW-0378">Hydrolase</keyword>
<dbReference type="Pfam" id="PF02682">
    <property type="entry name" value="CT_C_D"/>
    <property type="match status" value="1"/>
</dbReference>
<dbReference type="InterPro" id="IPR003833">
    <property type="entry name" value="CT_C_D"/>
</dbReference>
<name>A0A366L123_9SPHI</name>
<keyword evidence="7" id="KW-1185">Reference proteome</keyword>
<dbReference type="PANTHER" id="PTHR34698">
    <property type="entry name" value="5-OXOPROLINASE SUBUNIT B"/>
    <property type="match status" value="1"/>
</dbReference>
<dbReference type="EMBL" id="QNQU01000008">
    <property type="protein sequence ID" value="RBQ07601.1"/>
    <property type="molecule type" value="Genomic_DNA"/>
</dbReference>
<accession>A0A366L123</accession>
<dbReference type="GO" id="GO:0005524">
    <property type="term" value="F:ATP binding"/>
    <property type="evidence" value="ECO:0007669"/>
    <property type="project" value="UniProtKB-KW"/>
</dbReference>
<evidence type="ECO:0000256" key="1">
    <source>
        <dbReference type="ARBA" id="ARBA00022741"/>
    </source>
</evidence>
<evidence type="ECO:0000256" key="2">
    <source>
        <dbReference type="ARBA" id="ARBA00022801"/>
    </source>
</evidence>
<comment type="caution">
    <text evidence="6">The sequence shown here is derived from an EMBL/GenBank/DDBJ whole genome shotgun (WGS) entry which is preliminary data.</text>
</comment>
<keyword evidence="4" id="KW-0812">Transmembrane</keyword>
<feature type="transmembrane region" description="Helical" evidence="4">
    <location>
        <begin position="145"/>
        <end position="163"/>
    </location>
</feature>
<dbReference type="Proteomes" id="UP000252081">
    <property type="component" value="Unassembled WGS sequence"/>
</dbReference>
<keyword evidence="4" id="KW-0472">Membrane</keyword>
<dbReference type="SUPFAM" id="SSF50891">
    <property type="entry name" value="Cyclophilin-like"/>
    <property type="match status" value="1"/>
</dbReference>